<dbReference type="AlphaFoldDB" id="A0A8T0CNZ1"/>
<dbReference type="EMBL" id="MU089925">
    <property type="protein sequence ID" value="KAF7848934.1"/>
    <property type="molecule type" value="Genomic_DNA"/>
</dbReference>
<dbReference type="Gramene" id="rna-gnl|WGS:JABURB|Cocit.L1420.1">
    <property type="protein sequence ID" value="cds-KAF7848934.1"/>
    <property type="gene ID" value="gene-BT93_L1420"/>
</dbReference>
<comment type="caution">
    <text evidence="1">The sequence shown here is derived from an EMBL/GenBank/DDBJ whole genome shotgun (WGS) entry which is preliminary data.</text>
</comment>
<accession>A0A8T0CNZ1</accession>
<dbReference type="OrthoDB" id="623918at2759"/>
<dbReference type="Proteomes" id="UP000806378">
    <property type="component" value="Unassembled WGS sequence"/>
</dbReference>
<organism evidence="1 2">
    <name type="scientific">Corymbia citriodora subsp. variegata</name>
    <dbReference type="NCBI Taxonomy" id="360336"/>
    <lineage>
        <taxon>Eukaryota</taxon>
        <taxon>Viridiplantae</taxon>
        <taxon>Streptophyta</taxon>
        <taxon>Embryophyta</taxon>
        <taxon>Tracheophyta</taxon>
        <taxon>Spermatophyta</taxon>
        <taxon>Magnoliopsida</taxon>
        <taxon>eudicotyledons</taxon>
        <taxon>Gunneridae</taxon>
        <taxon>Pentapetalae</taxon>
        <taxon>rosids</taxon>
        <taxon>malvids</taxon>
        <taxon>Myrtales</taxon>
        <taxon>Myrtaceae</taxon>
        <taxon>Myrtoideae</taxon>
        <taxon>Eucalypteae</taxon>
        <taxon>Corymbia</taxon>
    </lineage>
</organism>
<protein>
    <submittedName>
        <fullName evidence="1">Uncharacterized protein</fullName>
    </submittedName>
</protein>
<gene>
    <name evidence="1" type="ORF">BT93_L1420</name>
</gene>
<proteinExistence type="predicted"/>
<sequence>MVTPSIEANCDCPRRVLKRRINGKMQTATLKYSDGSWPEKLLYYPTAWLGKALCQLGCISVRNFSIIMRCLCVRAS</sequence>
<evidence type="ECO:0000313" key="2">
    <source>
        <dbReference type="Proteomes" id="UP000806378"/>
    </source>
</evidence>
<evidence type="ECO:0000313" key="1">
    <source>
        <dbReference type="EMBL" id="KAF7848934.1"/>
    </source>
</evidence>
<name>A0A8T0CNZ1_CORYI</name>
<keyword evidence="2" id="KW-1185">Reference proteome</keyword>
<reference evidence="1" key="1">
    <citation type="submission" date="2020-05" db="EMBL/GenBank/DDBJ databases">
        <title>WGS assembly of Corymbia citriodora subspecies variegata.</title>
        <authorList>
            <person name="Barry K."/>
            <person name="Hundley H."/>
            <person name="Shu S."/>
            <person name="Jenkins J."/>
            <person name="Grimwood J."/>
            <person name="Baten A."/>
        </authorList>
    </citation>
    <scope>NUCLEOTIDE SEQUENCE</scope>
    <source>
        <strain evidence="1">CV2-018</strain>
    </source>
</reference>